<feature type="transmembrane region" description="Helical" evidence="2">
    <location>
        <begin position="69"/>
        <end position="88"/>
    </location>
</feature>
<accession>A0ABD5Y017</accession>
<evidence type="ECO:0000256" key="1">
    <source>
        <dbReference type="SAM" id="MobiDB-lite"/>
    </source>
</evidence>
<protein>
    <recommendedName>
        <fullName evidence="5">TIGR04206 family protein</fullName>
    </recommendedName>
</protein>
<keyword evidence="2" id="KW-0812">Transmembrane</keyword>
<sequence>MRRSDTRESPEERIDEHADETTLVPSAAGSVAAWAPGLDYRDPDTDDPALAGERADRESYRGGDDDGGWWDEGLITALIVAGAVLFVIPEPATSGIGILLLAIGVLAWLVDLAIPGT</sequence>
<feature type="compositionally biased region" description="Basic and acidic residues" evidence="1">
    <location>
        <begin position="1"/>
        <end position="20"/>
    </location>
</feature>
<comment type="caution">
    <text evidence="3">The sequence shown here is derived from an EMBL/GenBank/DDBJ whole genome shotgun (WGS) entry which is preliminary data.</text>
</comment>
<evidence type="ECO:0000313" key="4">
    <source>
        <dbReference type="Proteomes" id="UP001596432"/>
    </source>
</evidence>
<dbReference type="AlphaFoldDB" id="A0ABD5Y017"/>
<dbReference type="GeneID" id="78819263"/>
<dbReference type="EMBL" id="JBHTAS010000001">
    <property type="protein sequence ID" value="MFC7139016.1"/>
    <property type="molecule type" value="Genomic_DNA"/>
</dbReference>
<organism evidence="3 4">
    <name type="scientific">Halosimplex aquaticum</name>
    <dbReference type="NCBI Taxonomy" id="3026162"/>
    <lineage>
        <taxon>Archaea</taxon>
        <taxon>Methanobacteriati</taxon>
        <taxon>Methanobacteriota</taxon>
        <taxon>Stenosarchaea group</taxon>
        <taxon>Halobacteria</taxon>
        <taxon>Halobacteriales</taxon>
        <taxon>Haloarculaceae</taxon>
        <taxon>Halosimplex</taxon>
    </lineage>
</organism>
<name>A0ABD5Y017_9EURY</name>
<evidence type="ECO:0000313" key="3">
    <source>
        <dbReference type="EMBL" id="MFC7139016.1"/>
    </source>
</evidence>
<keyword evidence="2" id="KW-1133">Transmembrane helix</keyword>
<evidence type="ECO:0008006" key="5">
    <source>
        <dbReference type="Google" id="ProtNLM"/>
    </source>
</evidence>
<dbReference type="Proteomes" id="UP001596432">
    <property type="component" value="Unassembled WGS sequence"/>
</dbReference>
<keyword evidence="2" id="KW-0472">Membrane</keyword>
<gene>
    <name evidence="3" type="ORF">ACFQMA_04080</name>
</gene>
<feature type="compositionally biased region" description="Basic and acidic residues" evidence="1">
    <location>
        <begin position="53"/>
        <end position="64"/>
    </location>
</feature>
<feature type="transmembrane region" description="Helical" evidence="2">
    <location>
        <begin position="94"/>
        <end position="114"/>
    </location>
</feature>
<reference evidence="3 4" key="1">
    <citation type="journal article" date="2019" name="Int. J. Syst. Evol. Microbiol.">
        <title>The Global Catalogue of Microorganisms (GCM) 10K type strain sequencing project: providing services to taxonomists for standard genome sequencing and annotation.</title>
        <authorList>
            <consortium name="The Broad Institute Genomics Platform"/>
            <consortium name="The Broad Institute Genome Sequencing Center for Infectious Disease"/>
            <person name="Wu L."/>
            <person name="Ma J."/>
        </authorList>
    </citation>
    <scope>NUCLEOTIDE SEQUENCE [LARGE SCALE GENOMIC DNA]</scope>
    <source>
        <strain evidence="3 4">XZYJT29</strain>
    </source>
</reference>
<proteinExistence type="predicted"/>
<feature type="region of interest" description="Disordered" evidence="1">
    <location>
        <begin position="1"/>
        <end position="64"/>
    </location>
</feature>
<dbReference type="RefSeq" id="WP_274324618.1">
    <property type="nucleotide sequence ID" value="NZ_CP118158.1"/>
</dbReference>
<evidence type="ECO:0000256" key="2">
    <source>
        <dbReference type="SAM" id="Phobius"/>
    </source>
</evidence>
<keyword evidence="4" id="KW-1185">Reference proteome</keyword>